<protein>
    <submittedName>
        <fullName evidence="2">Uncharacterized protein</fullName>
    </submittedName>
</protein>
<evidence type="ECO:0000313" key="2">
    <source>
        <dbReference type="EMBL" id="CAB3794037.1"/>
    </source>
</evidence>
<sequence length="189" mass="20514">MVKRRRTGDLTFSPPASDPAERHLRRTSGQDGGQPYPLGLRKYFHLTFLASVSDRNILHAGGWRTSYASRKAGAGVRGWPVRPAQCRGSPAGRAGRAGRMARLRAAARPRLLYSVAHWGVAAPRHVRTAVPGCVERAVRGAPVNRLGLHGHRSHSLWPGETDDPHAPQQGPACRGSSLVHILPEEPTQS</sequence>
<evidence type="ECO:0000256" key="1">
    <source>
        <dbReference type="SAM" id="MobiDB-lite"/>
    </source>
</evidence>
<evidence type="ECO:0000313" key="3">
    <source>
        <dbReference type="Proteomes" id="UP000494365"/>
    </source>
</evidence>
<keyword evidence="3" id="KW-1185">Reference proteome</keyword>
<accession>A0A6S7BAV3</accession>
<dbReference type="EMBL" id="CADIKK010000017">
    <property type="protein sequence ID" value="CAB3794037.1"/>
    <property type="molecule type" value="Genomic_DNA"/>
</dbReference>
<gene>
    <name evidence="2" type="ORF">LMG28614_03830</name>
</gene>
<feature type="region of interest" description="Disordered" evidence="1">
    <location>
        <begin position="1"/>
        <end position="34"/>
    </location>
</feature>
<proteinExistence type="predicted"/>
<name>A0A6S7BAV3_9BURK</name>
<dbReference type="Proteomes" id="UP000494365">
    <property type="component" value="Unassembled WGS sequence"/>
</dbReference>
<reference evidence="2 3" key="1">
    <citation type="submission" date="2020-04" db="EMBL/GenBank/DDBJ databases">
        <authorList>
            <person name="De Canck E."/>
        </authorList>
    </citation>
    <scope>NUCLEOTIDE SEQUENCE [LARGE SCALE GENOMIC DNA]</scope>
    <source>
        <strain evidence="2 3">LMG 28614</strain>
    </source>
</reference>
<feature type="region of interest" description="Disordered" evidence="1">
    <location>
        <begin position="150"/>
        <end position="174"/>
    </location>
</feature>
<dbReference type="AlphaFoldDB" id="A0A6S7BAV3"/>
<organism evidence="2 3">
    <name type="scientific">Paraburkholderia ultramafica</name>
    <dbReference type="NCBI Taxonomy" id="1544867"/>
    <lineage>
        <taxon>Bacteria</taxon>
        <taxon>Pseudomonadati</taxon>
        <taxon>Pseudomonadota</taxon>
        <taxon>Betaproteobacteria</taxon>
        <taxon>Burkholderiales</taxon>
        <taxon>Burkholderiaceae</taxon>
        <taxon>Paraburkholderia</taxon>
    </lineage>
</organism>